<organism evidence="1 2">
    <name type="scientific">Mediterraneibacter gnavus</name>
    <name type="common">Ruminococcus gnavus</name>
    <dbReference type="NCBI Taxonomy" id="33038"/>
    <lineage>
        <taxon>Bacteria</taxon>
        <taxon>Bacillati</taxon>
        <taxon>Bacillota</taxon>
        <taxon>Clostridia</taxon>
        <taxon>Lachnospirales</taxon>
        <taxon>Lachnospiraceae</taxon>
        <taxon>Mediterraneibacter</taxon>
    </lineage>
</organism>
<dbReference type="AlphaFoldDB" id="A0A9Q4I1F6"/>
<dbReference type="EMBL" id="JAPRAY010000003">
    <property type="protein sequence ID" value="MCZ0666498.1"/>
    <property type="molecule type" value="Genomic_DNA"/>
</dbReference>
<name>A0A9Q4I1F6_MEDGN</name>
<gene>
    <name evidence="1" type="ORF">OZZ17_02960</name>
</gene>
<sequence>MAKKVVSSFLEVKNLIEKDVHSGMNDARDEVEIKLEDNVMGYYDIGNPVKYERTGTLLESPNTTPVSGGGNHFEFKAEMQDNISYHTGTYTGAQVIDATEQGHSGTLGKHGYFAKTEAEIPEIVDRNMSKYLK</sequence>
<reference evidence="1" key="1">
    <citation type="submission" date="2022-11" db="EMBL/GenBank/DDBJ databases">
        <title>Temperate bacteriophages infecting mucin-degrading bacterium Ruminococcus gnavus from the human gut.</title>
        <authorList>
            <person name="Buttimer C."/>
        </authorList>
    </citation>
    <scope>NUCLEOTIDE SEQUENCE</scope>
    <source>
        <strain evidence="1">CCUG 49994</strain>
    </source>
</reference>
<dbReference type="RefSeq" id="WP_268803347.1">
    <property type="nucleotide sequence ID" value="NZ_JAPRAY010000003.1"/>
</dbReference>
<evidence type="ECO:0000313" key="1">
    <source>
        <dbReference type="EMBL" id="MCZ0666498.1"/>
    </source>
</evidence>
<dbReference type="Proteomes" id="UP001079535">
    <property type="component" value="Unassembled WGS sequence"/>
</dbReference>
<evidence type="ECO:0000313" key="2">
    <source>
        <dbReference type="Proteomes" id="UP001079535"/>
    </source>
</evidence>
<protein>
    <submittedName>
        <fullName evidence="1">Uncharacterized protein</fullName>
    </submittedName>
</protein>
<comment type="caution">
    <text evidence="1">The sequence shown here is derived from an EMBL/GenBank/DDBJ whole genome shotgun (WGS) entry which is preliminary data.</text>
</comment>
<accession>A0A9Q4I1F6</accession>
<proteinExistence type="predicted"/>